<evidence type="ECO:0000259" key="3">
    <source>
        <dbReference type="PROSITE" id="PS51910"/>
    </source>
</evidence>
<dbReference type="SUPFAM" id="SSF51445">
    <property type="entry name" value="(Trans)glycosidases"/>
    <property type="match status" value="1"/>
</dbReference>
<evidence type="ECO:0000313" key="4">
    <source>
        <dbReference type="EMBL" id="MFB9715213.1"/>
    </source>
</evidence>
<dbReference type="PANTHER" id="PTHR42976:SF1">
    <property type="entry name" value="GH18 DOMAIN-CONTAINING PROTEIN-RELATED"/>
    <property type="match status" value="1"/>
</dbReference>
<gene>
    <name evidence="4" type="ORF">ACFFPI_13925</name>
</gene>
<sequence length="520" mass="54514">MSKRFPGRRLSVLRLAILCVIVVAAVTAGYLGLRNVQDVSAAASMPSVFSGYVDVTATPKFAFEDPVEPSAKAVVLSFVVADPKQGCAPSWGAAYSPDQAGSDLDLDRRIARLRQLGGTAAVSFGGLSNTELAVSCKDPKALVDAYRQVVNRYDVTTIDLDIESGALSDTAAADRRAQAISALQKERKAAGKPLAVWLTLAADPNGLTPQGKEVVSHTLAGGVELDGVNIMTMDFGASKPAASSMSQASVSAAEAAHDQLGALYRGAGTDLGSETLWRKLGLTVMIGQNDTAGEIFTLSDATAMNSFAKAKGLGRLSMWSMNRDRTCSPNYPDLGKVSDGCSGINQGSQLFSATLANDVALPAQTVVPSATATAASVPTDDPSTSPYPVWNTYAAYAAADRVVWHGSVYEAKWWTRSDVPDNPVLQGGATPWRLVGPVLPGDKPSPKVTVPSGTFPAWVPETVYHQGDRVLFEGSAFEAKWWTQGASPEAALQSAPDSPWAKLTTAQIQSPGPTISTPAP</sequence>
<dbReference type="EMBL" id="JBHMBH010000029">
    <property type="protein sequence ID" value="MFB9715213.1"/>
    <property type="molecule type" value="Genomic_DNA"/>
</dbReference>
<dbReference type="InterPro" id="IPR003610">
    <property type="entry name" value="CBM5/12"/>
</dbReference>
<dbReference type="Gene3D" id="2.10.10.20">
    <property type="entry name" value="Carbohydrate-binding module superfamily 5/12"/>
    <property type="match status" value="2"/>
</dbReference>
<dbReference type="InterPro" id="IPR001223">
    <property type="entry name" value="Glyco_hydro18_cat"/>
</dbReference>
<dbReference type="CDD" id="cd06543">
    <property type="entry name" value="GH18_PF-ChiA-like"/>
    <property type="match status" value="1"/>
</dbReference>
<dbReference type="CDD" id="cd12215">
    <property type="entry name" value="ChiC_BD"/>
    <property type="match status" value="2"/>
</dbReference>
<keyword evidence="5" id="KW-1185">Reference proteome</keyword>
<dbReference type="InterPro" id="IPR017853">
    <property type="entry name" value="GH"/>
</dbReference>
<proteinExistence type="predicted"/>
<evidence type="ECO:0000256" key="1">
    <source>
        <dbReference type="ARBA" id="ARBA00022801"/>
    </source>
</evidence>
<keyword evidence="2" id="KW-0812">Transmembrane</keyword>
<accession>A0ABV5USN9</accession>
<protein>
    <submittedName>
        <fullName evidence="4">Chitinase</fullName>
    </submittedName>
</protein>
<dbReference type="InterPro" id="IPR036573">
    <property type="entry name" value="CBM_sf_5/12"/>
</dbReference>
<feature type="transmembrane region" description="Helical" evidence="2">
    <location>
        <begin position="12"/>
        <end position="33"/>
    </location>
</feature>
<dbReference type="RefSeq" id="WP_345035551.1">
    <property type="nucleotide sequence ID" value="NZ_BAABED010000001.1"/>
</dbReference>
<dbReference type="SUPFAM" id="SSF51055">
    <property type="entry name" value="Carbohydrate binding domain"/>
    <property type="match status" value="2"/>
</dbReference>
<evidence type="ECO:0000313" key="5">
    <source>
        <dbReference type="Proteomes" id="UP001589536"/>
    </source>
</evidence>
<dbReference type="SMART" id="SM00495">
    <property type="entry name" value="ChtBD3"/>
    <property type="match status" value="2"/>
</dbReference>
<organism evidence="4 5">
    <name type="scientific">Arthrobacter methylotrophus</name>
    <dbReference type="NCBI Taxonomy" id="121291"/>
    <lineage>
        <taxon>Bacteria</taxon>
        <taxon>Bacillati</taxon>
        <taxon>Actinomycetota</taxon>
        <taxon>Actinomycetes</taxon>
        <taxon>Micrococcales</taxon>
        <taxon>Micrococcaceae</taxon>
        <taxon>Arthrobacter</taxon>
    </lineage>
</organism>
<dbReference type="Gene3D" id="3.20.20.80">
    <property type="entry name" value="Glycosidases"/>
    <property type="match status" value="1"/>
</dbReference>
<dbReference type="PANTHER" id="PTHR42976">
    <property type="entry name" value="BIFUNCTIONAL CHITINASE/LYSOZYME-RELATED"/>
    <property type="match status" value="1"/>
</dbReference>
<feature type="domain" description="GH18" evidence="3">
    <location>
        <begin position="47"/>
        <end position="344"/>
    </location>
</feature>
<name>A0ABV5USN9_9MICC</name>
<keyword evidence="2" id="KW-0472">Membrane</keyword>
<dbReference type="InterPro" id="IPR052750">
    <property type="entry name" value="GH18_Chitinase"/>
</dbReference>
<dbReference type="Pfam" id="PF02839">
    <property type="entry name" value="CBM_5_12"/>
    <property type="match status" value="1"/>
</dbReference>
<comment type="caution">
    <text evidence="4">The sequence shown here is derived from an EMBL/GenBank/DDBJ whole genome shotgun (WGS) entry which is preliminary data.</text>
</comment>
<dbReference type="PROSITE" id="PS51910">
    <property type="entry name" value="GH18_2"/>
    <property type="match status" value="1"/>
</dbReference>
<reference evidence="4 5" key="1">
    <citation type="submission" date="2024-09" db="EMBL/GenBank/DDBJ databases">
        <authorList>
            <person name="Sun Q."/>
            <person name="Mori K."/>
        </authorList>
    </citation>
    <scope>NUCLEOTIDE SEQUENCE [LARGE SCALE GENOMIC DNA]</scope>
    <source>
        <strain evidence="4 5">JCM 13519</strain>
    </source>
</reference>
<evidence type="ECO:0000256" key="2">
    <source>
        <dbReference type="SAM" id="Phobius"/>
    </source>
</evidence>
<keyword evidence="1" id="KW-0378">Hydrolase</keyword>
<dbReference type="Proteomes" id="UP001589536">
    <property type="component" value="Unassembled WGS sequence"/>
</dbReference>
<keyword evidence="2" id="KW-1133">Transmembrane helix</keyword>